<sequence length="410" mass="45359">MATPVDPAEFFDPLNPVHVADPDEFMKASRKGCPVAKVSEHLYTANTDDVVRSVFDDTKRFSNRGNFSVGAEDVRFPFTVVTMADPPDHTVLRSRLLKSMAAARLRKLTPEVENIVRDAVGALPASGRVDLYADYVHFIPSAVLYALIGIPKAKWREVQTWSDAVVRVIPEPAHELPEFAALMGFLAKCVEERRAHPGDRHEDVLDNLCWADPGEVEMPALEVVCHIFQLVVAATDTTRALIANCVYRLLEERDRWEAVVADRSLLPNAIEESLRVDSPAQFMVRTAVEDVTLAECPVPAGKKVYLNIQSANHDENRWGEDSRTFRIDRPGATAHLAFGRGIHACIGAPLARIEARSAIGALMDAFPGMRLAPDAAWVKCGGAITRRVESVPVWLNGEQARSARQATRRR</sequence>
<dbReference type="RefSeq" id="WP_346051344.1">
    <property type="nucleotide sequence ID" value="NZ_BAABIB010000005.1"/>
</dbReference>
<evidence type="ECO:0000256" key="2">
    <source>
        <dbReference type="RuleBase" id="RU000461"/>
    </source>
</evidence>
<dbReference type="PANTHER" id="PTHR46696">
    <property type="entry name" value="P450, PUTATIVE (EUROFUNG)-RELATED"/>
    <property type="match status" value="1"/>
</dbReference>
<comment type="similarity">
    <text evidence="1 2">Belongs to the cytochrome P450 family.</text>
</comment>
<evidence type="ECO:0000313" key="3">
    <source>
        <dbReference type="EMBL" id="GAA5150986.1"/>
    </source>
</evidence>
<dbReference type="EMBL" id="BAABIB010000005">
    <property type="protein sequence ID" value="GAA5150986.1"/>
    <property type="molecule type" value="Genomic_DNA"/>
</dbReference>
<reference evidence="4" key="1">
    <citation type="journal article" date="2019" name="Int. J. Syst. Evol. Microbiol.">
        <title>The Global Catalogue of Microorganisms (GCM) 10K type strain sequencing project: providing services to taxonomists for standard genome sequencing and annotation.</title>
        <authorList>
            <consortium name="The Broad Institute Genomics Platform"/>
            <consortium name="The Broad Institute Genome Sequencing Center for Infectious Disease"/>
            <person name="Wu L."/>
            <person name="Ma J."/>
        </authorList>
    </citation>
    <scope>NUCLEOTIDE SEQUENCE [LARGE SCALE GENOMIC DNA]</scope>
    <source>
        <strain evidence="4">JCM 18054</strain>
    </source>
</reference>
<proteinExistence type="inferred from homology"/>
<dbReference type="PANTHER" id="PTHR46696:SF6">
    <property type="entry name" value="P450, PUTATIVE (EUROFUNG)-RELATED"/>
    <property type="match status" value="1"/>
</dbReference>
<keyword evidence="2" id="KW-0408">Iron</keyword>
<keyword evidence="4" id="KW-1185">Reference proteome</keyword>
<dbReference type="Proteomes" id="UP001500192">
    <property type="component" value="Unassembled WGS sequence"/>
</dbReference>
<keyword evidence="2" id="KW-0560">Oxidoreductase</keyword>
<dbReference type="PRINTS" id="PR00359">
    <property type="entry name" value="BP450"/>
</dbReference>
<keyword evidence="2" id="KW-0349">Heme</keyword>
<keyword evidence="2" id="KW-0479">Metal-binding</keyword>
<evidence type="ECO:0000313" key="4">
    <source>
        <dbReference type="Proteomes" id="UP001500192"/>
    </source>
</evidence>
<comment type="caution">
    <text evidence="3">The sequence shown here is derived from an EMBL/GenBank/DDBJ whole genome shotgun (WGS) entry which is preliminary data.</text>
</comment>
<dbReference type="InterPro" id="IPR002397">
    <property type="entry name" value="Cyt_P450_B"/>
</dbReference>
<evidence type="ECO:0000256" key="1">
    <source>
        <dbReference type="ARBA" id="ARBA00010617"/>
    </source>
</evidence>
<dbReference type="PROSITE" id="PS00086">
    <property type="entry name" value="CYTOCHROME_P450"/>
    <property type="match status" value="1"/>
</dbReference>
<gene>
    <name evidence="3" type="ORF">GCM10023214_01020</name>
</gene>
<dbReference type="Pfam" id="PF00067">
    <property type="entry name" value="p450"/>
    <property type="match status" value="1"/>
</dbReference>
<dbReference type="Gene3D" id="1.10.630.10">
    <property type="entry name" value="Cytochrome P450"/>
    <property type="match status" value="1"/>
</dbReference>
<keyword evidence="2" id="KW-0503">Monooxygenase</keyword>
<accession>A0ABP9PSN0</accession>
<dbReference type="InterPro" id="IPR036396">
    <property type="entry name" value="Cyt_P450_sf"/>
</dbReference>
<name>A0ABP9PSN0_9PSEU</name>
<dbReference type="InterPro" id="IPR001128">
    <property type="entry name" value="Cyt_P450"/>
</dbReference>
<dbReference type="SUPFAM" id="SSF48264">
    <property type="entry name" value="Cytochrome P450"/>
    <property type="match status" value="1"/>
</dbReference>
<protein>
    <submittedName>
        <fullName evidence="3">Cytochrome P450</fullName>
    </submittedName>
</protein>
<dbReference type="InterPro" id="IPR017972">
    <property type="entry name" value="Cyt_P450_CS"/>
</dbReference>
<organism evidence="3 4">
    <name type="scientific">Amycolatopsis dongchuanensis</name>
    <dbReference type="NCBI Taxonomy" id="1070866"/>
    <lineage>
        <taxon>Bacteria</taxon>
        <taxon>Bacillati</taxon>
        <taxon>Actinomycetota</taxon>
        <taxon>Actinomycetes</taxon>
        <taxon>Pseudonocardiales</taxon>
        <taxon>Pseudonocardiaceae</taxon>
        <taxon>Amycolatopsis</taxon>
    </lineage>
</organism>